<keyword evidence="1" id="KW-0805">Transcription regulation</keyword>
<dbReference type="InterPro" id="IPR023772">
    <property type="entry name" value="DNA-bd_HTH_TetR-type_CS"/>
</dbReference>
<dbReference type="PROSITE" id="PS01081">
    <property type="entry name" value="HTH_TETR_1"/>
    <property type="match status" value="1"/>
</dbReference>
<comment type="caution">
    <text evidence="6">The sequence shown here is derived from an EMBL/GenBank/DDBJ whole genome shotgun (WGS) entry which is preliminary data.</text>
</comment>
<gene>
    <name evidence="6" type="ORF">FOY51_00675</name>
</gene>
<dbReference type="RefSeq" id="WP_149428289.1">
    <property type="nucleotide sequence ID" value="NZ_VLNY01000001.1"/>
</dbReference>
<keyword evidence="3" id="KW-0804">Transcription</keyword>
<keyword evidence="2 4" id="KW-0238">DNA-binding</keyword>
<proteinExistence type="predicted"/>
<evidence type="ECO:0000256" key="3">
    <source>
        <dbReference type="ARBA" id="ARBA00023163"/>
    </source>
</evidence>
<evidence type="ECO:0000256" key="1">
    <source>
        <dbReference type="ARBA" id="ARBA00023015"/>
    </source>
</evidence>
<evidence type="ECO:0000313" key="7">
    <source>
        <dbReference type="Proteomes" id="UP000322244"/>
    </source>
</evidence>
<dbReference type="OrthoDB" id="3767959at2"/>
<sequence length="211" mass="22952">MASSNAGTKGVPRADRELQILDIAAEEFARCGYARASIADIARRAGISKPLIYVYFESKDGLYLACLRRAGDALVQSVAAAQKSVTALRALDTLEAIFTALEPRRHDWLILNDHSLPAESVVREEARRYRRALSDLGATGTAEVLATAGSADLLDRSLTLHLWLNTVTSAVQWWLDHPDESASAMTARCTRILGALVAAEELGTSTRTKDR</sequence>
<dbReference type="InterPro" id="IPR050109">
    <property type="entry name" value="HTH-type_TetR-like_transc_reg"/>
</dbReference>
<dbReference type="FunFam" id="1.10.10.60:FF:000141">
    <property type="entry name" value="TetR family transcriptional regulator"/>
    <property type="match status" value="1"/>
</dbReference>
<reference evidence="6 7" key="1">
    <citation type="submission" date="2019-07" db="EMBL/GenBank/DDBJ databases">
        <title>Rhodococcus cavernicolus sp. nov., isolated from a cave.</title>
        <authorList>
            <person name="Lee S.D."/>
        </authorList>
    </citation>
    <scope>NUCLEOTIDE SEQUENCE [LARGE SCALE GENOMIC DNA]</scope>
    <source>
        <strain evidence="6 7">C1-24</strain>
    </source>
</reference>
<dbReference type="EMBL" id="VLNY01000001">
    <property type="protein sequence ID" value="KAA0024514.1"/>
    <property type="molecule type" value="Genomic_DNA"/>
</dbReference>
<protein>
    <submittedName>
        <fullName evidence="6">TetR/AcrR family transcriptional regulator</fullName>
    </submittedName>
</protein>
<feature type="domain" description="HTH tetR-type" evidence="5">
    <location>
        <begin position="14"/>
        <end position="74"/>
    </location>
</feature>
<dbReference type="AlphaFoldDB" id="A0A5A7SG12"/>
<dbReference type="Proteomes" id="UP000322244">
    <property type="component" value="Unassembled WGS sequence"/>
</dbReference>
<dbReference type="GO" id="GO:0000976">
    <property type="term" value="F:transcription cis-regulatory region binding"/>
    <property type="evidence" value="ECO:0007669"/>
    <property type="project" value="TreeGrafter"/>
</dbReference>
<evidence type="ECO:0000313" key="6">
    <source>
        <dbReference type="EMBL" id="KAA0024514.1"/>
    </source>
</evidence>
<dbReference type="GO" id="GO:0003700">
    <property type="term" value="F:DNA-binding transcription factor activity"/>
    <property type="evidence" value="ECO:0007669"/>
    <property type="project" value="TreeGrafter"/>
</dbReference>
<evidence type="ECO:0000259" key="5">
    <source>
        <dbReference type="PROSITE" id="PS50977"/>
    </source>
</evidence>
<dbReference type="PRINTS" id="PR00455">
    <property type="entry name" value="HTHTETR"/>
</dbReference>
<dbReference type="Gene3D" id="1.10.357.10">
    <property type="entry name" value="Tetracycline Repressor, domain 2"/>
    <property type="match status" value="1"/>
</dbReference>
<evidence type="ECO:0000256" key="4">
    <source>
        <dbReference type="PROSITE-ProRule" id="PRU00335"/>
    </source>
</evidence>
<dbReference type="InterPro" id="IPR001647">
    <property type="entry name" value="HTH_TetR"/>
</dbReference>
<name>A0A5A7SG12_9NOCA</name>
<keyword evidence="7" id="KW-1185">Reference proteome</keyword>
<dbReference type="Pfam" id="PF00440">
    <property type="entry name" value="TetR_N"/>
    <property type="match status" value="1"/>
</dbReference>
<dbReference type="PANTHER" id="PTHR30055">
    <property type="entry name" value="HTH-TYPE TRANSCRIPTIONAL REGULATOR RUTR"/>
    <property type="match status" value="1"/>
</dbReference>
<dbReference type="GO" id="GO:0045892">
    <property type="term" value="P:negative regulation of DNA-templated transcription"/>
    <property type="evidence" value="ECO:0007669"/>
    <property type="project" value="UniProtKB-ARBA"/>
</dbReference>
<accession>A0A5A7SG12</accession>
<dbReference type="PANTHER" id="PTHR30055:SF158">
    <property type="entry name" value="POSSIBLE TRANSCRIPTIONAL REGULATORY PROTEIN (PROBABLY TETR-FAMILY)"/>
    <property type="match status" value="1"/>
</dbReference>
<evidence type="ECO:0000256" key="2">
    <source>
        <dbReference type="ARBA" id="ARBA00023125"/>
    </source>
</evidence>
<organism evidence="6 7">
    <name type="scientific">Antrihabitans cavernicola</name>
    <dbReference type="NCBI Taxonomy" id="2495913"/>
    <lineage>
        <taxon>Bacteria</taxon>
        <taxon>Bacillati</taxon>
        <taxon>Actinomycetota</taxon>
        <taxon>Actinomycetes</taxon>
        <taxon>Mycobacteriales</taxon>
        <taxon>Nocardiaceae</taxon>
        <taxon>Antrihabitans</taxon>
    </lineage>
</organism>
<dbReference type="SUPFAM" id="SSF46689">
    <property type="entry name" value="Homeodomain-like"/>
    <property type="match status" value="1"/>
</dbReference>
<dbReference type="PROSITE" id="PS50977">
    <property type="entry name" value="HTH_TETR_2"/>
    <property type="match status" value="1"/>
</dbReference>
<feature type="DNA-binding region" description="H-T-H motif" evidence="4">
    <location>
        <begin position="37"/>
        <end position="56"/>
    </location>
</feature>
<dbReference type="InterPro" id="IPR009057">
    <property type="entry name" value="Homeodomain-like_sf"/>
</dbReference>